<feature type="coiled-coil region" evidence="1">
    <location>
        <begin position="241"/>
        <end position="271"/>
    </location>
</feature>
<proteinExistence type="predicted"/>
<evidence type="ECO:0000313" key="4">
    <source>
        <dbReference type="Proteomes" id="UP000683000"/>
    </source>
</evidence>
<dbReference type="AlphaFoldDB" id="A0A8I2Z2I3"/>
<gene>
    <name evidence="3" type="ORF">JVT61DRAFT_114</name>
</gene>
<keyword evidence="4" id="KW-1185">Reference proteome</keyword>
<comment type="caution">
    <text evidence="3">The sequence shown here is derived from an EMBL/GenBank/DDBJ whole genome shotgun (WGS) entry which is preliminary data.</text>
</comment>
<dbReference type="EMBL" id="JAGFBS010000001">
    <property type="protein sequence ID" value="KAG6381527.1"/>
    <property type="molecule type" value="Genomic_DNA"/>
</dbReference>
<reference evidence="3" key="1">
    <citation type="submission" date="2021-03" db="EMBL/GenBank/DDBJ databases">
        <title>Evolutionary innovations through gain and loss of genes in the ectomycorrhizal Boletales.</title>
        <authorList>
            <person name="Wu G."/>
            <person name="Miyauchi S."/>
            <person name="Morin E."/>
            <person name="Yang Z.-L."/>
            <person name="Xu J."/>
            <person name="Martin F.M."/>
        </authorList>
    </citation>
    <scope>NUCLEOTIDE SEQUENCE</scope>
    <source>
        <strain evidence="3">BR01</strain>
    </source>
</reference>
<evidence type="ECO:0000256" key="1">
    <source>
        <dbReference type="SAM" id="Coils"/>
    </source>
</evidence>
<evidence type="ECO:0000313" key="3">
    <source>
        <dbReference type="EMBL" id="KAG6381527.1"/>
    </source>
</evidence>
<dbReference type="Proteomes" id="UP000683000">
    <property type="component" value="Unassembled WGS sequence"/>
</dbReference>
<keyword evidence="1" id="KW-0175">Coiled coil</keyword>
<feature type="region of interest" description="Disordered" evidence="2">
    <location>
        <begin position="396"/>
        <end position="465"/>
    </location>
</feature>
<feature type="region of interest" description="Disordered" evidence="2">
    <location>
        <begin position="24"/>
        <end position="43"/>
    </location>
</feature>
<organism evidence="3 4">
    <name type="scientific">Boletus reticuloceps</name>
    <dbReference type="NCBI Taxonomy" id="495285"/>
    <lineage>
        <taxon>Eukaryota</taxon>
        <taxon>Fungi</taxon>
        <taxon>Dikarya</taxon>
        <taxon>Basidiomycota</taxon>
        <taxon>Agaricomycotina</taxon>
        <taxon>Agaricomycetes</taxon>
        <taxon>Agaricomycetidae</taxon>
        <taxon>Boletales</taxon>
        <taxon>Boletineae</taxon>
        <taxon>Boletaceae</taxon>
        <taxon>Boletoideae</taxon>
        <taxon>Boletus</taxon>
    </lineage>
</organism>
<evidence type="ECO:0000256" key="2">
    <source>
        <dbReference type="SAM" id="MobiDB-lite"/>
    </source>
</evidence>
<feature type="compositionally biased region" description="Polar residues" evidence="2">
    <location>
        <begin position="426"/>
        <end position="435"/>
    </location>
</feature>
<dbReference type="OrthoDB" id="2505754at2759"/>
<accession>A0A8I2Z2I3</accession>
<sequence length="465" mass="49549">MATTDDAQERPCSIDLTLELERQLDNESLPPPTPTEAQRPQSLDTQVVAQIVTNLTSSLAEATRHRDELATSLSQSRARENDLTDALAHMTDRCSQLQEGADTAQNKAKDDENTISLLRTKVEESRRGLMRLQSESRRHSQVPLGLDLSRASLASLAAPQSSKRSSFAPLTGSNAGRINAHRRISSVSDSGFAKLDGGSPPGPTTFTFPDNAMLANKLASMPRSSGIFGRASPPPFQLDELAEVEILRKELNAMRTELDEAKHELNEAIEAREASELCVKALRAFIEENNVGAPMANAGGSAATLPSSQAESKKGVQATGSWGFKLWRTEPLAKSPPGAIPIPIMPPTNTPNIMSSPPPQPLSRKLGDFFGARSASISSTTPVKSPRSEQEAVYNGLSDTSSIEESLAEPVSPASELTRPSVLVIDTTSVTSGSSARDLGASPERKTGDLHSPSGVEGVFTPVAI</sequence>
<protein>
    <submittedName>
        <fullName evidence="3">Uncharacterized protein</fullName>
    </submittedName>
</protein>
<name>A0A8I2Z2I3_9AGAM</name>